<evidence type="ECO:0000313" key="2">
    <source>
        <dbReference type="Proteomes" id="UP000789831"/>
    </source>
</evidence>
<comment type="caution">
    <text evidence="1">The sequence shown here is derived from an EMBL/GenBank/DDBJ whole genome shotgun (WGS) entry which is preliminary data.</text>
</comment>
<dbReference type="EMBL" id="CAJVPL010001347">
    <property type="protein sequence ID" value="CAG8566382.1"/>
    <property type="molecule type" value="Genomic_DNA"/>
</dbReference>
<keyword evidence="2" id="KW-1185">Reference proteome</keyword>
<proteinExistence type="predicted"/>
<protein>
    <submittedName>
        <fullName evidence="1">11973_t:CDS:1</fullName>
    </submittedName>
</protein>
<dbReference type="AlphaFoldDB" id="A0A9N9FVY0"/>
<organism evidence="1 2">
    <name type="scientific">Ambispora gerdemannii</name>
    <dbReference type="NCBI Taxonomy" id="144530"/>
    <lineage>
        <taxon>Eukaryota</taxon>
        <taxon>Fungi</taxon>
        <taxon>Fungi incertae sedis</taxon>
        <taxon>Mucoromycota</taxon>
        <taxon>Glomeromycotina</taxon>
        <taxon>Glomeromycetes</taxon>
        <taxon>Archaeosporales</taxon>
        <taxon>Ambisporaceae</taxon>
        <taxon>Ambispora</taxon>
    </lineage>
</organism>
<evidence type="ECO:0000313" key="1">
    <source>
        <dbReference type="EMBL" id="CAG8566382.1"/>
    </source>
</evidence>
<reference evidence="1" key="1">
    <citation type="submission" date="2021-06" db="EMBL/GenBank/DDBJ databases">
        <authorList>
            <person name="Kallberg Y."/>
            <person name="Tangrot J."/>
            <person name="Rosling A."/>
        </authorList>
    </citation>
    <scope>NUCLEOTIDE SEQUENCE</scope>
    <source>
        <strain evidence="1">MT106</strain>
    </source>
</reference>
<sequence length="85" mass="9554">KIKGNEFSGNLLIRAPGDIISTMYGPLIKVEHKIKVSILLSGAKDFEIEQPIIVSNVMPVELHQQLLRVQNLISSNTQRLEGLRY</sequence>
<accession>A0A9N9FVY0</accession>
<feature type="non-terminal residue" evidence="1">
    <location>
        <position position="1"/>
    </location>
</feature>
<dbReference type="Proteomes" id="UP000789831">
    <property type="component" value="Unassembled WGS sequence"/>
</dbReference>
<gene>
    <name evidence="1" type="ORF">AGERDE_LOCUS7412</name>
</gene>
<name>A0A9N9FVY0_9GLOM</name>